<dbReference type="PANTHER" id="PTHR47326">
    <property type="entry name" value="TRANSPOSABLE ELEMENT TC3 TRANSPOSASE-LIKE PROTEIN"/>
    <property type="match status" value="1"/>
</dbReference>
<evidence type="ECO:0000259" key="1">
    <source>
        <dbReference type="Pfam" id="PF16087"/>
    </source>
</evidence>
<dbReference type="InterPro" id="IPR032135">
    <property type="entry name" value="DUF4817"/>
</dbReference>
<organism evidence="2">
    <name type="scientific">Tabanus bromius</name>
    <name type="common">Band-eyed brown horse fly</name>
    <dbReference type="NCBI Taxonomy" id="304241"/>
    <lineage>
        <taxon>Eukaryota</taxon>
        <taxon>Metazoa</taxon>
        <taxon>Ecdysozoa</taxon>
        <taxon>Arthropoda</taxon>
        <taxon>Hexapoda</taxon>
        <taxon>Insecta</taxon>
        <taxon>Pterygota</taxon>
        <taxon>Neoptera</taxon>
        <taxon>Endopterygota</taxon>
        <taxon>Diptera</taxon>
        <taxon>Brachycera</taxon>
        <taxon>Tabanomorpha</taxon>
        <taxon>Tabanoidea</taxon>
        <taxon>Tabanidae</taxon>
        <taxon>Tabanus</taxon>
    </lineage>
</organism>
<dbReference type="EMBL" id="GDAI01000747">
    <property type="protein sequence ID" value="JAI16856.1"/>
    <property type="molecule type" value="mRNA"/>
</dbReference>
<evidence type="ECO:0000313" key="2">
    <source>
        <dbReference type="EMBL" id="JAI16856.1"/>
    </source>
</evidence>
<name>A0A0K8TRS1_TABBR</name>
<sequence>MSTFSNQEYAEMIFLYGLFNGNASAASREYARRYPRRTILTARTISNSYRRLRETGSCARSGGNRRTSGNREADLHQRIVAAVTNDPSISCRDIALRLHTSVNFVWRTLRSERLRPYHYRPVQELLGVDLARRLQFSNWILGHHRDNGLFINNILWTDESQFSRTGVNNFHNLHNWSSENRHLSRVNSHQTRFSVSLWIGVIGNEMVGPFRLPTPLNSRNYLQFLQTEVSEYLDNISLERLRTLVYQHDGAPAHSGAVVRTWLNDNFSDRWIGRNGPIPWPPMSPDLTILDFFVWGAMKELVYSTPVRSLDDLNARIDAVAETIKRKLSQVNIPRVMAKRARLYRQNDGGHFEQLL</sequence>
<dbReference type="InterPro" id="IPR036397">
    <property type="entry name" value="RNaseH_sf"/>
</dbReference>
<accession>A0A0K8TRS1</accession>
<dbReference type="Pfam" id="PF16087">
    <property type="entry name" value="DUF4817"/>
    <property type="match status" value="1"/>
</dbReference>
<reference evidence="2" key="1">
    <citation type="journal article" date="2015" name="Insect Biochem. Mol. Biol.">
        <title>An insight into the sialome of the horse fly, Tabanus bromius.</title>
        <authorList>
            <person name="Ribeiro J.M."/>
            <person name="Kazimirova M."/>
            <person name="Takac P."/>
            <person name="Andersen J.F."/>
            <person name="Francischetti I.M."/>
        </authorList>
    </citation>
    <scope>NUCLEOTIDE SEQUENCE</scope>
</reference>
<protein>
    <submittedName>
        <fullName evidence="2">Putative transposase-like protein</fullName>
    </submittedName>
</protein>
<feature type="domain" description="DUF4817" evidence="1">
    <location>
        <begin position="7"/>
        <end position="58"/>
    </location>
</feature>
<dbReference type="AlphaFoldDB" id="A0A0K8TRS1"/>
<dbReference type="Gene3D" id="3.30.420.10">
    <property type="entry name" value="Ribonuclease H-like superfamily/Ribonuclease H"/>
    <property type="match status" value="1"/>
</dbReference>
<proteinExistence type="evidence at transcript level"/>
<dbReference type="GO" id="GO:0003676">
    <property type="term" value="F:nucleic acid binding"/>
    <property type="evidence" value="ECO:0007669"/>
    <property type="project" value="InterPro"/>
</dbReference>
<dbReference type="PANTHER" id="PTHR47326:SF1">
    <property type="entry name" value="HTH PSQ-TYPE DOMAIN-CONTAINING PROTEIN"/>
    <property type="match status" value="1"/>
</dbReference>